<keyword evidence="6 8" id="KW-1133">Transmembrane helix</keyword>
<dbReference type="Proteomes" id="UP001575105">
    <property type="component" value="Unassembled WGS sequence"/>
</dbReference>
<feature type="transmembrane region" description="Helical" evidence="8">
    <location>
        <begin position="21"/>
        <end position="42"/>
    </location>
</feature>
<feature type="transmembrane region" description="Helical" evidence="8">
    <location>
        <begin position="412"/>
        <end position="432"/>
    </location>
</feature>
<dbReference type="RefSeq" id="WP_425343685.1">
    <property type="nucleotide sequence ID" value="NZ_JBGUBD010000001.1"/>
</dbReference>
<feature type="transmembrane region" description="Helical" evidence="8">
    <location>
        <begin position="380"/>
        <end position="400"/>
    </location>
</feature>
<keyword evidence="7 8" id="KW-0472">Membrane</keyword>
<dbReference type="Pfam" id="PF11984">
    <property type="entry name" value="DUF3485"/>
    <property type="match status" value="1"/>
</dbReference>
<feature type="transmembrane region" description="Helical" evidence="8">
    <location>
        <begin position="346"/>
        <end position="368"/>
    </location>
</feature>
<gene>
    <name evidence="10" type="ORF">ACERK3_00490</name>
</gene>
<protein>
    <submittedName>
        <fullName evidence="10">Exosortase/archaeosortase family protein</fullName>
    </submittedName>
</protein>
<reference evidence="10 11" key="1">
    <citation type="submission" date="2024-08" db="EMBL/GenBank/DDBJ databases">
        <title>Whole-genome sequencing of halo(alkali)philic microorganisms from hypersaline lakes.</title>
        <authorList>
            <person name="Sorokin D.Y."/>
            <person name="Merkel A.Y."/>
            <person name="Messina E."/>
            <person name="Yakimov M."/>
        </authorList>
    </citation>
    <scope>NUCLEOTIDE SEQUENCE [LARGE SCALE GENOMIC DNA]</scope>
    <source>
        <strain evidence="10 11">AB-hyl4</strain>
    </source>
</reference>
<feature type="transmembrane region" description="Helical" evidence="8">
    <location>
        <begin position="156"/>
        <end position="175"/>
    </location>
</feature>
<organism evidence="10 11">
    <name type="scientific">Natronomicrosphaera hydrolytica</name>
    <dbReference type="NCBI Taxonomy" id="3242702"/>
    <lineage>
        <taxon>Bacteria</taxon>
        <taxon>Pseudomonadati</taxon>
        <taxon>Planctomycetota</taxon>
        <taxon>Phycisphaerae</taxon>
        <taxon>Phycisphaerales</taxon>
        <taxon>Phycisphaeraceae</taxon>
        <taxon>Natronomicrosphaera</taxon>
    </lineage>
</organism>
<proteinExistence type="predicted"/>
<dbReference type="InterPro" id="IPR014263">
    <property type="entry name" value="Methanolan_biosynth_EpsI"/>
</dbReference>
<accession>A0ABV4TZJ2</accession>
<keyword evidence="3" id="KW-0645">Protease</keyword>
<evidence type="ECO:0000256" key="8">
    <source>
        <dbReference type="SAM" id="Phobius"/>
    </source>
</evidence>
<feature type="transmembrane region" description="Helical" evidence="8">
    <location>
        <begin position="275"/>
        <end position="294"/>
    </location>
</feature>
<evidence type="ECO:0000313" key="11">
    <source>
        <dbReference type="Proteomes" id="UP001575105"/>
    </source>
</evidence>
<keyword evidence="2" id="KW-1003">Cell membrane</keyword>
<dbReference type="InterPro" id="IPR026392">
    <property type="entry name" value="Exo/Archaeosortase_dom"/>
</dbReference>
<feature type="transmembrane region" description="Helical" evidence="8">
    <location>
        <begin position="115"/>
        <end position="144"/>
    </location>
</feature>
<sequence>MTSTTLTNLDRSQTARPLISPAGWVWLIALGLLFALFHYVFLRRTMLFALNDNNWSHAMIVPLISGYFIYQHRQRLQAIPAKVCWWGLPILFVGLAGYAMGIYPVRNDMAQGYAMIVGLFGLVLFLLGTGMMRVLWFPILYLVFAVKVSDRIWEQVAFQLQQIAAVGATFALQFFTPFIDGFHIDYRGSTIELTYRGETNPLNVAEACSGLRMLMAFLALGTAMAFLFDRPWWQRIVMVSMAVPIAVLVNIGRVTAIGLLYLIDPGYAQGDFHTFVGMLMLIPAALLFLLLGWIMDKIVIQDESPADETAATTSPAAKAPAPHAMSATAEGDLGLFRRHAGLIGRFVGLGILLAGGAVTIYIGGLMGIRPDLIAEGLSPWVGYVVGGAALIGVVVLSLFLPRWMPGQDNRAGLLRFTAAAALVAGVLAASLVGQQTVLAMTQAVLFKEAVPLRHRLIHVPDHLGPWQLVREDPPLSREMIEELGTDTYLSRWYQDTSWNDDQPGGIIRLHVAYYTGTVDTVPHVPERCFVAGGLEHRGRGLTMLDLPGDRFEADPVHGGYLHPASIEPMVRIPERNFRATYFTFAAPNRQDQQENVIYFFVANGKYLATPDEVRIEGFNPRDRYSYYFKVELQMHQVGDRELASERAAAFLEHAMPELMACLPDWVDVTEGRYPVDDRRSSTTAAQDQPASALP</sequence>
<evidence type="ECO:0000256" key="6">
    <source>
        <dbReference type="ARBA" id="ARBA00022989"/>
    </source>
</evidence>
<evidence type="ECO:0000256" key="5">
    <source>
        <dbReference type="ARBA" id="ARBA00022801"/>
    </source>
</evidence>
<comment type="caution">
    <text evidence="10">The sequence shown here is derived from an EMBL/GenBank/DDBJ whole genome shotgun (WGS) entry which is preliminary data.</text>
</comment>
<dbReference type="Pfam" id="PF09721">
    <property type="entry name" value="Exosortase_EpsH"/>
    <property type="match status" value="1"/>
</dbReference>
<keyword evidence="5" id="KW-0378">Hydrolase</keyword>
<evidence type="ECO:0000256" key="4">
    <source>
        <dbReference type="ARBA" id="ARBA00022692"/>
    </source>
</evidence>
<evidence type="ECO:0000259" key="9">
    <source>
        <dbReference type="Pfam" id="PF11984"/>
    </source>
</evidence>
<evidence type="ECO:0000256" key="3">
    <source>
        <dbReference type="ARBA" id="ARBA00022670"/>
    </source>
</evidence>
<name>A0ABV4TZJ2_9BACT</name>
<dbReference type="InterPro" id="IPR019127">
    <property type="entry name" value="Exosortase"/>
</dbReference>
<dbReference type="EMBL" id="JBGUBD010000001">
    <property type="protein sequence ID" value="MFA9476758.1"/>
    <property type="molecule type" value="Genomic_DNA"/>
</dbReference>
<dbReference type="NCBIfam" id="TIGR04178">
    <property type="entry name" value="exo_archaeo"/>
    <property type="match status" value="1"/>
</dbReference>
<keyword evidence="4 8" id="KW-0812">Transmembrane</keyword>
<feature type="transmembrane region" description="Helical" evidence="8">
    <location>
        <begin position="83"/>
        <end position="103"/>
    </location>
</feature>
<evidence type="ECO:0000313" key="10">
    <source>
        <dbReference type="EMBL" id="MFA9476758.1"/>
    </source>
</evidence>
<feature type="transmembrane region" description="Helical" evidence="8">
    <location>
        <begin position="210"/>
        <end position="228"/>
    </location>
</feature>
<evidence type="ECO:0000256" key="1">
    <source>
        <dbReference type="ARBA" id="ARBA00004651"/>
    </source>
</evidence>
<dbReference type="InterPro" id="IPR013426">
    <property type="entry name" value="EpsH-like"/>
</dbReference>
<evidence type="ECO:0000256" key="7">
    <source>
        <dbReference type="ARBA" id="ARBA00023136"/>
    </source>
</evidence>
<evidence type="ECO:0000256" key="2">
    <source>
        <dbReference type="ARBA" id="ARBA00022475"/>
    </source>
</evidence>
<comment type="subcellular location">
    <subcellularLocation>
        <location evidence="1">Cell membrane</location>
        <topology evidence="1">Multi-pass membrane protein</topology>
    </subcellularLocation>
</comment>
<feature type="transmembrane region" description="Helical" evidence="8">
    <location>
        <begin position="240"/>
        <end position="263"/>
    </location>
</feature>
<keyword evidence="11" id="KW-1185">Reference proteome</keyword>
<dbReference type="NCBIfam" id="TIGR02602">
    <property type="entry name" value="8TM_EpsH"/>
    <property type="match status" value="1"/>
</dbReference>
<feature type="domain" description="Methanolan biosynthesis EpsI" evidence="9">
    <location>
        <begin position="446"/>
        <end position="539"/>
    </location>
</feature>